<dbReference type="STRING" id="344612.A1CML8"/>
<dbReference type="Proteomes" id="UP000006701">
    <property type="component" value="Unassembled WGS sequence"/>
</dbReference>
<evidence type="ECO:0000313" key="10">
    <source>
        <dbReference type="EMBL" id="EAW08805.1"/>
    </source>
</evidence>
<feature type="transmembrane region" description="Helical" evidence="9">
    <location>
        <begin position="117"/>
        <end position="139"/>
    </location>
</feature>
<comment type="function">
    <text evidence="9">Mediates the uptake of pyruvate into mitochondria.</text>
</comment>
<dbReference type="InterPro" id="IPR005336">
    <property type="entry name" value="MPC"/>
</dbReference>
<organism evidence="10 11">
    <name type="scientific">Aspergillus clavatus (strain ATCC 1007 / CBS 513.65 / DSM 816 / NCTC 3887 / NRRL 1 / QM 1276 / 107)</name>
    <dbReference type="NCBI Taxonomy" id="344612"/>
    <lineage>
        <taxon>Eukaryota</taxon>
        <taxon>Fungi</taxon>
        <taxon>Dikarya</taxon>
        <taxon>Ascomycota</taxon>
        <taxon>Pezizomycotina</taxon>
        <taxon>Eurotiomycetes</taxon>
        <taxon>Eurotiomycetidae</taxon>
        <taxon>Eurotiales</taxon>
        <taxon>Aspergillaceae</taxon>
        <taxon>Aspergillus</taxon>
        <taxon>Aspergillus subgen. Fumigati</taxon>
    </lineage>
</organism>
<sequence length="179" mass="19564">MSSSRVGLRFFQNARASFRNAYGPFRRPGAQGRRFQSADAGSASSEQQSAFKRMWNSPVGLKTVHFWAPVMKWALVIAGISDFSRPAEKLSLTQNAALMATGAIWTRWCLIIKPRNILLAAVNFFLGCVGVVQVSRILMYRRSLDGGSTKEALKDMEQGVVGSAKSVSAKTEAAVEKST</sequence>
<evidence type="ECO:0000256" key="6">
    <source>
        <dbReference type="ARBA" id="ARBA00022989"/>
    </source>
</evidence>
<evidence type="ECO:0000313" key="11">
    <source>
        <dbReference type="Proteomes" id="UP000006701"/>
    </source>
</evidence>
<keyword evidence="8 9" id="KW-0472">Membrane</keyword>
<comment type="caution">
    <text evidence="9">Lacks conserved residue(s) required for the propagation of feature annotation.</text>
</comment>
<dbReference type="GeneID" id="4702284"/>
<dbReference type="HOGENOM" id="CLU_099502_0_1_1"/>
<keyword evidence="3 9" id="KW-0813">Transport</keyword>
<evidence type="ECO:0000256" key="3">
    <source>
        <dbReference type="ARBA" id="ARBA00022448"/>
    </source>
</evidence>
<evidence type="ECO:0000256" key="9">
    <source>
        <dbReference type="RuleBase" id="RU363100"/>
    </source>
</evidence>
<dbReference type="KEGG" id="act:ACLA_097450"/>
<evidence type="ECO:0000256" key="1">
    <source>
        <dbReference type="ARBA" id="ARBA00004448"/>
    </source>
</evidence>
<dbReference type="Pfam" id="PF03650">
    <property type="entry name" value="MPC"/>
    <property type="match status" value="1"/>
</dbReference>
<dbReference type="RefSeq" id="XP_001270231.1">
    <property type="nucleotide sequence ID" value="XM_001270230.1"/>
</dbReference>
<dbReference type="OMA" id="TRIFLWQ"/>
<dbReference type="GO" id="GO:0005743">
    <property type="term" value="C:mitochondrial inner membrane"/>
    <property type="evidence" value="ECO:0007669"/>
    <property type="project" value="UniProtKB-SubCell"/>
</dbReference>
<dbReference type="AlphaFoldDB" id="A1CML8"/>
<evidence type="ECO:0000256" key="7">
    <source>
        <dbReference type="ARBA" id="ARBA00023128"/>
    </source>
</evidence>
<dbReference type="GO" id="GO:0006850">
    <property type="term" value="P:pyruvate import into mitochondria"/>
    <property type="evidence" value="ECO:0007669"/>
    <property type="project" value="InterPro"/>
</dbReference>
<dbReference type="eggNOG" id="KOG1589">
    <property type="taxonomic scope" value="Eukaryota"/>
</dbReference>
<evidence type="ECO:0000256" key="4">
    <source>
        <dbReference type="ARBA" id="ARBA00022692"/>
    </source>
</evidence>
<dbReference type="EMBL" id="DS027058">
    <property type="protein sequence ID" value="EAW08805.1"/>
    <property type="molecule type" value="Genomic_DNA"/>
</dbReference>
<evidence type="ECO:0000256" key="5">
    <source>
        <dbReference type="ARBA" id="ARBA00022792"/>
    </source>
</evidence>
<proteinExistence type="inferred from homology"/>
<accession>A1CML8</accession>
<keyword evidence="6 9" id="KW-1133">Transmembrane helix</keyword>
<protein>
    <recommendedName>
        <fullName evidence="9">Mitochondrial pyruvate carrier</fullName>
    </recommendedName>
</protein>
<comment type="subcellular location">
    <subcellularLocation>
        <location evidence="1 9">Mitochondrion inner membrane</location>
        <topology evidence="1 9">Multi-pass membrane protein</topology>
    </subcellularLocation>
</comment>
<keyword evidence="7 9" id="KW-0496">Mitochondrion</keyword>
<comment type="similarity">
    <text evidence="2 9">Belongs to the mitochondrial pyruvate carrier (MPC) (TC 2.A.105) family.</text>
</comment>
<dbReference type="VEuPathDB" id="FungiDB:ACLA_097450"/>
<dbReference type="OrthoDB" id="869189at2759"/>
<evidence type="ECO:0000256" key="2">
    <source>
        <dbReference type="ARBA" id="ARBA00006416"/>
    </source>
</evidence>
<keyword evidence="11" id="KW-1185">Reference proteome</keyword>
<reference evidence="10 11" key="1">
    <citation type="journal article" date="2008" name="PLoS Genet.">
        <title>Genomic islands in the pathogenic filamentous fungus Aspergillus fumigatus.</title>
        <authorList>
            <person name="Fedorova N.D."/>
            <person name="Khaldi N."/>
            <person name="Joardar V.S."/>
            <person name="Maiti R."/>
            <person name="Amedeo P."/>
            <person name="Anderson M.J."/>
            <person name="Crabtree J."/>
            <person name="Silva J.C."/>
            <person name="Badger J.H."/>
            <person name="Albarraq A."/>
            <person name="Angiuoli S."/>
            <person name="Bussey H."/>
            <person name="Bowyer P."/>
            <person name="Cotty P.J."/>
            <person name="Dyer P.S."/>
            <person name="Egan A."/>
            <person name="Galens K."/>
            <person name="Fraser-Liggett C.M."/>
            <person name="Haas B.J."/>
            <person name="Inman J.M."/>
            <person name="Kent R."/>
            <person name="Lemieux S."/>
            <person name="Malavazi I."/>
            <person name="Orvis J."/>
            <person name="Roemer T."/>
            <person name="Ronning C.M."/>
            <person name="Sundaram J.P."/>
            <person name="Sutton G."/>
            <person name="Turner G."/>
            <person name="Venter J.C."/>
            <person name="White O.R."/>
            <person name="Whitty B.R."/>
            <person name="Youngman P."/>
            <person name="Wolfe K.H."/>
            <person name="Goldman G.H."/>
            <person name="Wortman J.R."/>
            <person name="Jiang B."/>
            <person name="Denning D.W."/>
            <person name="Nierman W.C."/>
        </authorList>
    </citation>
    <scope>NUCLEOTIDE SEQUENCE [LARGE SCALE GENOMIC DNA]</scope>
    <source>
        <strain evidence="11">ATCC 1007 / CBS 513.65 / DSM 816 / NCTC 3887 / NRRL 1</strain>
    </source>
</reference>
<keyword evidence="5 9" id="KW-0999">Mitochondrion inner membrane</keyword>
<evidence type="ECO:0000256" key="8">
    <source>
        <dbReference type="ARBA" id="ARBA00023136"/>
    </source>
</evidence>
<dbReference type="PANTHER" id="PTHR14154">
    <property type="entry name" value="UPF0041 BRAIN PROTEIN 44-RELATED"/>
    <property type="match status" value="1"/>
</dbReference>
<keyword evidence="4 9" id="KW-0812">Transmembrane</keyword>
<gene>
    <name evidence="10" type="ORF">ACLA_097450</name>
</gene>
<name>A1CML8_ASPCL</name>